<proteinExistence type="predicted"/>
<evidence type="ECO:0000313" key="1">
    <source>
        <dbReference type="EMBL" id="KAF8903673.1"/>
    </source>
</evidence>
<accession>A0A9P5NSC0</accession>
<dbReference type="OrthoDB" id="2987940at2759"/>
<evidence type="ECO:0008006" key="3">
    <source>
        <dbReference type="Google" id="ProtNLM"/>
    </source>
</evidence>
<gene>
    <name evidence="1" type="ORF">CPB84DRAFT_1746072</name>
</gene>
<dbReference type="EMBL" id="JADNYJ010000029">
    <property type="protein sequence ID" value="KAF8903673.1"/>
    <property type="molecule type" value="Genomic_DNA"/>
</dbReference>
<dbReference type="Proteomes" id="UP000724874">
    <property type="component" value="Unassembled WGS sequence"/>
</dbReference>
<keyword evidence="2" id="KW-1185">Reference proteome</keyword>
<reference evidence="1" key="1">
    <citation type="submission" date="2020-11" db="EMBL/GenBank/DDBJ databases">
        <authorList>
            <consortium name="DOE Joint Genome Institute"/>
            <person name="Ahrendt S."/>
            <person name="Riley R."/>
            <person name="Andreopoulos W."/>
            <person name="LaButti K."/>
            <person name="Pangilinan J."/>
            <person name="Ruiz-duenas F.J."/>
            <person name="Barrasa J.M."/>
            <person name="Sanchez-Garcia M."/>
            <person name="Camarero S."/>
            <person name="Miyauchi S."/>
            <person name="Serrano A."/>
            <person name="Linde D."/>
            <person name="Babiker R."/>
            <person name="Drula E."/>
            <person name="Ayuso-Fernandez I."/>
            <person name="Pacheco R."/>
            <person name="Padilla G."/>
            <person name="Ferreira P."/>
            <person name="Barriuso J."/>
            <person name="Kellner H."/>
            <person name="Castanera R."/>
            <person name="Alfaro M."/>
            <person name="Ramirez L."/>
            <person name="Pisabarro A.G."/>
            <person name="Kuo A."/>
            <person name="Tritt A."/>
            <person name="Lipzen A."/>
            <person name="He G."/>
            <person name="Yan M."/>
            <person name="Ng V."/>
            <person name="Cullen D."/>
            <person name="Martin F."/>
            <person name="Rosso M.-N."/>
            <person name="Henrissat B."/>
            <person name="Hibbett D."/>
            <person name="Martinez A.T."/>
            <person name="Grigoriev I.V."/>
        </authorList>
    </citation>
    <scope>NUCLEOTIDE SEQUENCE</scope>
    <source>
        <strain evidence="1">AH 44721</strain>
    </source>
</reference>
<protein>
    <recommendedName>
        <fullName evidence="3">F-box domain-containing protein</fullName>
    </recommendedName>
</protein>
<organism evidence="1 2">
    <name type="scientific">Gymnopilus junonius</name>
    <name type="common">Spectacular rustgill mushroom</name>
    <name type="synonym">Gymnopilus spectabilis subsp. junonius</name>
    <dbReference type="NCBI Taxonomy" id="109634"/>
    <lineage>
        <taxon>Eukaryota</taxon>
        <taxon>Fungi</taxon>
        <taxon>Dikarya</taxon>
        <taxon>Basidiomycota</taxon>
        <taxon>Agaricomycotina</taxon>
        <taxon>Agaricomycetes</taxon>
        <taxon>Agaricomycetidae</taxon>
        <taxon>Agaricales</taxon>
        <taxon>Agaricineae</taxon>
        <taxon>Hymenogastraceae</taxon>
        <taxon>Gymnopilus</taxon>
    </lineage>
</organism>
<dbReference type="AlphaFoldDB" id="A0A9P5NSC0"/>
<name>A0A9P5NSC0_GYMJU</name>
<comment type="caution">
    <text evidence="1">The sequence shown here is derived from an EMBL/GenBank/DDBJ whole genome shotgun (WGS) entry which is preliminary data.</text>
</comment>
<evidence type="ECO:0000313" key="2">
    <source>
        <dbReference type="Proteomes" id="UP000724874"/>
    </source>
</evidence>
<sequence length="449" mass="51138">MMGWDELCPLCGIAPDPPHHIYADPITGADDLTTKIIDYDPSLLDDMEMDEDTLRDMLEKILEMDPPGDPNSPRWHWEGFENCIAVGSESLMSHENFRMGNEYKAIIPDGKGVEVRLVSGPQYGVFSCIIHRAVDEAGNAIQSIEKKFSNTSSNINLDHNGLEDSMFGNFFLSEGCFRYLQAWLDFGRFPPPQHDRQLSFAGELYEVVNSRKDGRWWHGGILPYINYDGIEDTLMDQYQDQISENLYDAQNNDNRWPTASENFTVDDSLSKFPLSAIPSDMLACLPSDMLFEIIQLSDSLPTYLTLARTSKWLYNTLTSPLFLNRTLRAMTSSPSGCLFWTKPVASMLGEEKKAYEAVTTFLLHGHAKIDAGVGTTNKEKETITPAMIPFDRADFPWYYFVKCCFASDSMKNRKRIWGQVKQFEELWKDYRENGWEVDRFGDSNAKGSP</sequence>